<keyword evidence="8" id="KW-0626">Porin</keyword>
<dbReference type="GO" id="GO:0009279">
    <property type="term" value="C:cell outer membrane"/>
    <property type="evidence" value="ECO:0007669"/>
    <property type="project" value="UniProtKB-SubCell"/>
</dbReference>
<proteinExistence type="predicted"/>
<keyword evidence="5" id="KW-0812">Transmembrane</keyword>
<dbReference type="GO" id="GO:0034220">
    <property type="term" value="P:monoatomic ion transmembrane transport"/>
    <property type="evidence" value="ECO:0007669"/>
    <property type="project" value="InterPro"/>
</dbReference>
<keyword evidence="10" id="KW-0998">Cell outer membrane</keyword>
<dbReference type="CDD" id="cd00342">
    <property type="entry name" value="gram_neg_porins"/>
    <property type="match status" value="1"/>
</dbReference>
<evidence type="ECO:0000313" key="13">
    <source>
        <dbReference type="EMBL" id="MBC3935129.1"/>
    </source>
</evidence>
<evidence type="ECO:0000256" key="1">
    <source>
        <dbReference type="ARBA" id="ARBA00004571"/>
    </source>
</evidence>
<feature type="chain" id="PRO_5037967354" evidence="11">
    <location>
        <begin position="21"/>
        <end position="338"/>
    </location>
</feature>
<evidence type="ECO:0000256" key="8">
    <source>
        <dbReference type="ARBA" id="ARBA00023114"/>
    </source>
</evidence>
<evidence type="ECO:0000259" key="12">
    <source>
        <dbReference type="Pfam" id="PF13609"/>
    </source>
</evidence>
<dbReference type="InterPro" id="IPR002299">
    <property type="entry name" value="Porin_Neis"/>
</dbReference>
<dbReference type="PANTHER" id="PTHR34501">
    <property type="entry name" value="PROTEIN YDDL-RELATED"/>
    <property type="match status" value="1"/>
</dbReference>
<keyword evidence="4" id="KW-1134">Transmembrane beta strand</keyword>
<dbReference type="InterPro" id="IPR050298">
    <property type="entry name" value="Gram-neg_bact_OMP"/>
</dbReference>
<dbReference type="SUPFAM" id="SSF56935">
    <property type="entry name" value="Porins"/>
    <property type="match status" value="1"/>
</dbReference>
<feature type="domain" description="Porin" evidence="12">
    <location>
        <begin position="7"/>
        <end position="310"/>
    </location>
</feature>
<dbReference type="PRINTS" id="PR00184">
    <property type="entry name" value="NEISSPPORIN"/>
</dbReference>
<dbReference type="InterPro" id="IPR001702">
    <property type="entry name" value="Porin_Gram-ve"/>
</dbReference>
<protein>
    <submittedName>
        <fullName evidence="13">Porin</fullName>
    </submittedName>
</protein>
<keyword evidence="3" id="KW-0813">Transport</keyword>
<evidence type="ECO:0000256" key="10">
    <source>
        <dbReference type="ARBA" id="ARBA00023237"/>
    </source>
</evidence>
<evidence type="ECO:0000256" key="3">
    <source>
        <dbReference type="ARBA" id="ARBA00022448"/>
    </source>
</evidence>
<dbReference type="RefSeq" id="WP_186880725.1">
    <property type="nucleotide sequence ID" value="NZ_JACOGG010000006.1"/>
</dbReference>
<reference evidence="13" key="1">
    <citation type="submission" date="2020-08" db="EMBL/GenBank/DDBJ databases">
        <title>Novel species isolated from subtropical streams in China.</title>
        <authorList>
            <person name="Lu H."/>
        </authorList>
    </citation>
    <scope>NUCLEOTIDE SEQUENCE</scope>
    <source>
        <strain evidence="13">CY7W</strain>
    </source>
</reference>
<keyword evidence="14" id="KW-1185">Reference proteome</keyword>
<comment type="subcellular location">
    <subcellularLocation>
        <location evidence="1">Cell outer membrane</location>
        <topology evidence="1">Multi-pass membrane protein</topology>
    </subcellularLocation>
</comment>
<dbReference type="EMBL" id="JACOGG010000006">
    <property type="protein sequence ID" value="MBC3935129.1"/>
    <property type="molecule type" value="Genomic_DNA"/>
</dbReference>
<dbReference type="InterPro" id="IPR033900">
    <property type="entry name" value="Gram_neg_porin_domain"/>
</dbReference>
<dbReference type="PRINTS" id="PR00182">
    <property type="entry name" value="ECOLNEIPORIN"/>
</dbReference>
<evidence type="ECO:0000256" key="5">
    <source>
        <dbReference type="ARBA" id="ARBA00022692"/>
    </source>
</evidence>
<evidence type="ECO:0000256" key="11">
    <source>
        <dbReference type="SAM" id="SignalP"/>
    </source>
</evidence>
<comment type="subunit">
    <text evidence="2">Homotrimer.</text>
</comment>
<evidence type="ECO:0000313" key="14">
    <source>
        <dbReference type="Proteomes" id="UP000612361"/>
    </source>
</evidence>
<dbReference type="GO" id="GO:0015288">
    <property type="term" value="F:porin activity"/>
    <property type="evidence" value="ECO:0007669"/>
    <property type="project" value="UniProtKB-KW"/>
</dbReference>
<evidence type="ECO:0000256" key="7">
    <source>
        <dbReference type="ARBA" id="ARBA00023065"/>
    </source>
</evidence>
<dbReference type="GO" id="GO:0046930">
    <property type="term" value="C:pore complex"/>
    <property type="evidence" value="ECO:0007669"/>
    <property type="project" value="UniProtKB-KW"/>
</dbReference>
<feature type="signal peptide" evidence="11">
    <location>
        <begin position="1"/>
        <end position="20"/>
    </location>
</feature>
<keyword evidence="9" id="KW-0472">Membrane</keyword>
<dbReference type="PANTHER" id="PTHR34501:SF9">
    <property type="entry name" value="MAJOR OUTER MEMBRANE PROTEIN P.IA"/>
    <property type="match status" value="1"/>
</dbReference>
<dbReference type="InterPro" id="IPR023614">
    <property type="entry name" value="Porin_dom_sf"/>
</dbReference>
<accession>A0A923HZP5</accession>
<name>A0A923HZP5_9BURK</name>
<evidence type="ECO:0000256" key="2">
    <source>
        <dbReference type="ARBA" id="ARBA00011233"/>
    </source>
</evidence>
<gene>
    <name evidence="13" type="ORF">H8K47_07150</name>
</gene>
<evidence type="ECO:0000256" key="4">
    <source>
        <dbReference type="ARBA" id="ARBA00022452"/>
    </source>
</evidence>
<keyword evidence="7" id="KW-0406">Ion transport</keyword>
<keyword evidence="6 11" id="KW-0732">Signal</keyword>
<evidence type="ECO:0000256" key="6">
    <source>
        <dbReference type="ARBA" id="ARBA00022729"/>
    </source>
</evidence>
<sequence length="338" mass="34843">MKKSFLALALMGAFSGAAFAQSSVTIYGVADIGVQGVSAGAGKKALVTSGQQGGSRLGFKGTEDLGGGLKANFVLEQGVKLDDGSSDQGGRTFGRTTLVGLSGDFGSVNLGRDKTTTLKFFDSYDPFGSALVNNGNGTRALYFVAGKTAQDTNGRVSNAIFYNTPDLSGFKAAVSYGAGEAAGDNSANRSVGLTANYKVDALEVGYNYAKDNVVGNAISANTVAAAYDFGVAKPVVLFQKQKNDQGLDRKIYTVAVSAPVTATGKVLAGFTKVSDSAVAKDVKQFSLGYVHGLSKRTDLYAAYAYAKQDAKADLVSSAFGGVAGSKVHELTAGVQHRF</sequence>
<evidence type="ECO:0000256" key="9">
    <source>
        <dbReference type="ARBA" id="ARBA00023136"/>
    </source>
</evidence>
<dbReference type="Proteomes" id="UP000612361">
    <property type="component" value="Unassembled WGS sequence"/>
</dbReference>
<organism evidence="13 14">
    <name type="scientific">Undibacterium rugosum</name>
    <dbReference type="NCBI Taxonomy" id="2762291"/>
    <lineage>
        <taxon>Bacteria</taxon>
        <taxon>Pseudomonadati</taxon>
        <taxon>Pseudomonadota</taxon>
        <taxon>Betaproteobacteria</taxon>
        <taxon>Burkholderiales</taxon>
        <taxon>Oxalobacteraceae</taxon>
        <taxon>Undibacterium</taxon>
    </lineage>
</organism>
<dbReference type="AlphaFoldDB" id="A0A923HZP5"/>
<dbReference type="Gene3D" id="2.40.160.10">
    <property type="entry name" value="Porin"/>
    <property type="match status" value="1"/>
</dbReference>
<dbReference type="Pfam" id="PF13609">
    <property type="entry name" value="Porin_4"/>
    <property type="match status" value="1"/>
</dbReference>
<comment type="caution">
    <text evidence="13">The sequence shown here is derived from an EMBL/GenBank/DDBJ whole genome shotgun (WGS) entry which is preliminary data.</text>
</comment>